<feature type="signal peptide" evidence="1">
    <location>
        <begin position="1"/>
        <end position="25"/>
    </location>
</feature>
<dbReference type="HOGENOM" id="CLU_2424823_0_0_5"/>
<dbReference type="EMBL" id="JH719381">
    <property type="protein sequence ID" value="EJB07067.1"/>
    <property type="molecule type" value="Genomic_DNA"/>
</dbReference>
<reference evidence="2 3" key="1">
    <citation type="submission" date="2012-02" db="EMBL/GenBank/DDBJ databases">
        <title>Improved High-Quality Draft Sequence of Rhizobium leguminosarum bv. trifolii WSM597.</title>
        <authorList>
            <consortium name="US DOE Joint Genome Institute"/>
            <person name="Lucas S."/>
            <person name="Han J."/>
            <person name="Lapidus A."/>
            <person name="Cheng J.-F."/>
            <person name="Goodwin L."/>
            <person name="Pitluck S."/>
            <person name="Peters L."/>
            <person name="Ovchinnikova G."/>
            <person name="Held B."/>
            <person name="Detter J.C."/>
            <person name="Han C."/>
            <person name="Tapia R."/>
            <person name="Land M."/>
            <person name="Hauser L."/>
            <person name="Kyrpides N."/>
            <person name="Ivanova N."/>
            <person name="Pagani I."/>
            <person name="Brau L."/>
            <person name="Yates R."/>
            <person name="O'Hara G."/>
            <person name="Rui T."/>
            <person name="Howieson J."/>
            <person name="Reeve W."/>
            <person name="Woyke T."/>
        </authorList>
    </citation>
    <scope>NUCLEOTIDE SEQUENCE [LARGE SCALE GENOMIC DNA]</scope>
    <source>
        <strain evidence="2 3">WSM597</strain>
    </source>
</reference>
<dbReference type="Proteomes" id="UP000005092">
    <property type="component" value="Unassembled WGS sequence"/>
</dbReference>
<evidence type="ECO:0000256" key="1">
    <source>
        <dbReference type="SAM" id="SignalP"/>
    </source>
</evidence>
<name>I9NJZ5_RHILT</name>
<proteinExistence type="predicted"/>
<feature type="chain" id="PRO_5003722664" evidence="1">
    <location>
        <begin position="26"/>
        <end position="91"/>
    </location>
</feature>
<protein>
    <submittedName>
        <fullName evidence="2">Uncharacterized protein</fullName>
    </submittedName>
</protein>
<evidence type="ECO:0000313" key="2">
    <source>
        <dbReference type="EMBL" id="EJB07067.1"/>
    </source>
</evidence>
<organism evidence="2 3">
    <name type="scientific">Rhizobium leguminosarum bv. trifolii WSM597</name>
    <dbReference type="NCBI Taxonomy" id="754764"/>
    <lineage>
        <taxon>Bacteria</taxon>
        <taxon>Pseudomonadati</taxon>
        <taxon>Pseudomonadota</taxon>
        <taxon>Alphaproteobacteria</taxon>
        <taxon>Hyphomicrobiales</taxon>
        <taxon>Rhizobiaceae</taxon>
        <taxon>Rhizobium/Agrobacterium group</taxon>
        <taxon>Rhizobium</taxon>
    </lineage>
</organism>
<dbReference type="RefSeq" id="WP_003592552.1">
    <property type="nucleotide sequence ID" value="NZ_JH719381.1"/>
</dbReference>
<accession>I9NJZ5</accession>
<keyword evidence="1" id="KW-0732">Signal</keyword>
<gene>
    <name evidence="2" type="ORF">Rleg9DRAFT_6048</name>
</gene>
<dbReference type="AlphaFoldDB" id="I9NJZ5"/>
<sequence length="91" mass="9943">MLSKNPGMALVMAVVFFGISDPVYAQQRPTAAECTKKYTDQGFTGDELFKKVFECRSAAPLNRATVSDPKVTVPNDATLRKLQDAVTTKSE</sequence>
<evidence type="ECO:0000313" key="3">
    <source>
        <dbReference type="Proteomes" id="UP000005092"/>
    </source>
</evidence>